<reference evidence="2 3" key="1">
    <citation type="journal article" date="2014" name="PLoS Genet.">
        <title>Phylogenetically driven sequencing of extremely halophilic archaea reveals strategies for static and dynamic osmo-response.</title>
        <authorList>
            <person name="Becker E.A."/>
            <person name="Seitzer P.M."/>
            <person name="Tritt A."/>
            <person name="Larsen D."/>
            <person name="Krusor M."/>
            <person name="Yao A.I."/>
            <person name="Wu D."/>
            <person name="Madern D."/>
            <person name="Eisen J.A."/>
            <person name="Darling A.E."/>
            <person name="Facciotti M.T."/>
        </authorList>
    </citation>
    <scope>NUCLEOTIDE SEQUENCE [LARGE SCALE GENOMIC DNA]</scope>
    <source>
        <strain evidence="2 3">JCM 13552</strain>
    </source>
</reference>
<dbReference type="InterPro" id="IPR058483">
    <property type="entry name" value="DUF8170"/>
</dbReference>
<dbReference type="eggNOG" id="arCOG08150">
    <property type="taxonomic scope" value="Archaea"/>
</dbReference>
<dbReference type="RefSeq" id="WP_007736718.1">
    <property type="nucleotide sequence ID" value="NZ_AOMF01000025.1"/>
</dbReference>
<dbReference type="AlphaFoldDB" id="M0NFN6"/>
<dbReference type="OrthoDB" id="275495at2157"/>
<feature type="region of interest" description="Disordered" evidence="1">
    <location>
        <begin position="241"/>
        <end position="267"/>
    </location>
</feature>
<evidence type="ECO:0000313" key="2">
    <source>
        <dbReference type="EMBL" id="EMA56656.1"/>
    </source>
</evidence>
<proteinExistence type="predicted"/>
<organism evidence="2 3">
    <name type="scientific">Halococcus thailandensis JCM 13552</name>
    <dbReference type="NCBI Taxonomy" id="1227457"/>
    <lineage>
        <taxon>Archaea</taxon>
        <taxon>Methanobacteriati</taxon>
        <taxon>Methanobacteriota</taxon>
        <taxon>Stenosarchaea group</taxon>
        <taxon>Halobacteria</taxon>
        <taxon>Halobacteriales</taxon>
        <taxon>Halococcaceae</taxon>
        <taxon>Halococcus</taxon>
    </lineage>
</organism>
<keyword evidence="3" id="KW-1185">Reference proteome</keyword>
<gene>
    <name evidence="2" type="ORF">C451_01125</name>
</gene>
<name>M0NFN6_9EURY</name>
<dbReference type="PATRIC" id="fig|1227457.3.peg.200"/>
<comment type="caution">
    <text evidence="2">The sequence shown here is derived from an EMBL/GenBank/DDBJ whole genome shotgun (WGS) entry which is preliminary data.</text>
</comment>
<evidence type="ECO:0000313" key="3">
    <source>
        <dbReference type="Proteomes" id="UP000011680"/>
    </source>
</evidence>
<dbReference type="Proteomes" id="UP000011680">
    <property type="component" value="Unassembled WGS sequence"/>
</dbReference>
<dbReference type="EMBL" id="AOMF01000025">
    <property type="protein sequence ID" value="EMA56656.1"/>
    <property type="molecule type" value="Genomic_DNA"/>
</dbReference>
<accession>M0NFN6</accession>
<sequence>MAPSPPDDAARLKHALDRALQEPLSVADRKQAIDFLRTEMPAFEVSGRTTYLVLGSYRDGFERNLRVVQSELNKRTDTFAAVVGDLRDPDFDGRSAFAIKLHLTATYADWVVGVYEKESGGESPELGVIYSLYFKKTHVLPRDYAWMTDDKVNSPDEVRRAALQIFFNDGLDDEEKASELEGLYRLVKDHDIDITREEIEETIRQREQADETPASYSWVHHSFFRDFERTDRCHPWFTDGELRDQANSIPGPRPPQWEADWEPDDVL</sequence>
<protein>
    <submittedName>
        <fullName evidence="2">Uncharacterized protein</fullName>
    </submittedName>
</protein>
<evidence type="ECO:0000256" key="1">
    <source>
        <dbReference type="SAM" id="MobiDB-lite"/>
    </source>
</evidence>
<dbReference type="Pfam" id="PF26508">
    <property type="entry name" value="DUF8170"/>
    <property type="match status" value="1"/>
</dbReference>